<gene>
    <name evidence="2" type="ORF">SS50377_11790</name>
    <name evidence="3" type="ORF">SS50377_20543</name>
</gene>
<proteinExistence type="predicted"/>
<name>V6LTV4_9EUKA</name>
<evidence type="ECO:0000256" key="1">
    <source>
        <dbReference type="SAM" id="Phobius"/>
    </source>
</evidence>
<organism evidence="2">
    <name type="scientific">Spironucleus salmonicida</name>
    <dbReference type="NCBI Taxonomy" id="348837"/>
    <lineage>
        <taxon>Eukaryota</taxon>
        <taxon>Metamonada</taxon>
        <taxon>Diplomonadida</taxon>
        <taxon>Hexamitidae</taxon>
        <taxon>Hexamitinae</taxon>
        <taxon>Spironucleus</taxon>
    </lineage>
</organism>
<keyword evidence="1" id="KW-0472">Membrane</keyword>
<dbReference type="Proteomes" id="UP000018208">
    <property type="component" value="Unassembled WGS sequence"/>
</dbReference>
<keyword evidence="1" id="KW-1133">Transmembrane helix</keyword>
<feature type="transmembrane region" description="Helical" evidence="1">
    <location>
        <begin position="44"/>
        <end position="67"/>
    </location>
</feature>
<keyword evidence="1 2" id="KW-0812">Transmembrane</keyword>
<evidence type="ECO:0000313" key="2">
    <source>
        <dbReference type="EMBL" id="EST48092.1"/>
    </source>
</evidence>
<dbReference type="AlphaFoldDB" id="V6LTV4"/>
<dbReference type="VEuPathDB" id="GiardiaDB:SS50377_20543"/>
<reference evidence="2 3" key="1">
    <citation type="journal article" date="2014" name="PLoS Genet.">
        <title>The Genome of Spironucleus salmonicida Highlights a Fish Pathogen Adapted to Fluctuating Environments.</title>
        <authorList>
            <person name="Xu F."/>
            <person name="Jerlstrom-Hultqvist J."/>
            <person name="Einarsson E."/>
            <person name="Astvaldsson A."/>
            <person name="Svard S.G."/>
            <person name="Andersson J.O."/>
        </authorList>
    </citation>
    <scope>NUCLEOTIDE SEQUENCE</scope>
    <source>
        <strain evidence="3">ATCC 50377</strain>
    </source>
</reference>
<feature type="transmembrane region" description="Helical" evidence="1">
    <location>
        <begin position="6"/>
        <end position="24"/>
    </location>
</feature>
<feature type="transmembrane region" description="Helical" evidence="1">
    <location>
        <begin position="73"/>
        <end position="95"/>
    </location>
</feature>
<evidence type="ECO:0000313" key="4">
    <source>
        <dbReference type="Proteomes" id="UP000018208"/>
    </source>
</evidence>
<accession>V6LTV4</accession>
<evidence type="ECO:0000313" key="3">
    <source>
        <dbReference type="EMBL" id="KAH0577192.1"/>
    </source>
</evidence>
<reference evidence="3" key="2">
    <citation type="submission" date="2020-12" db="EMBL/GenBank/DDBJ databases">
        <title>New Spironucleus salmonicida genome in near-complete chromosomes.</title>
        <authorList>
            <person name="Xu F."/>
            <person name="Kurt Z."/>
            <person name="Jimenez-Gonzalez A."/>
            <person name="Astvaldsson A."/>
            <person name="Andersson J.O."/>
            <person name="Svard S.G."/>
        </authorList>
    </citation>
    <scope>NUCLEOTIDE SEQUENCE</scope>
    <source>
        <strain evidence="3">ATCC 50377</strain>
    </source>
</reference>
<keyword evidence="4" id="KW-1185">Reference proteome</keyword>
<dbReference type="EMBL" id="AUWU02000001">
    <property type="protein sequence ID" value="KAH0577192.1"/>
    <property type="molecule type" value="Genomic_DNA"/>
</dbReference>
<sequence length="134" mass="14107">MDLWWIIDMIIAILYMVVSIWGGVDNAGVGSIGSGGDMSRAFRIILIVVISLFIILTPPIGALAPYFKFLVGPGAAVMIIILACFFLGGFTFTGFCRGSGFGCFETIVGIIGVVVGIIQLTLGGKMNVQLGGKK</sequence>
<protein>
    <submittedName>
        <fullName evidence="2">Transmembrane domain-containing protein</fullName>
    </submittedName>
</protein>
<feature type="transmembrane region" description="Helical" evidence="1">
    <location>
        <begin position="102"/>
        <end position="122"/>
    </location>
</feature>
<dbReference type="EMBL" id="KI546006">
    <property type="protein sequence ID" value="EST48092.1"/>
    <property type="molecule type" value="Genomic_DNA"/>
</dbReference>